<dbReference type="Proteomes" id="UP001305414">
    <property type="component" value="Unassembled WGS sequence"/>
</dbReference>
<comment type="caution">
    <text evidence="1">The sequence shown here is derived from an EMBL/GenBank/DDBJ whole genome shotgun (WGS) entry which is preliminary data.</text>
</comment>
<gene>
    <name evidence="1" type="ORF">RRF57_010802</name>
</gene>
<evidence type="ECO:0000313" key="1">
    <source>
        <dbReference type="EMBL" id="KAK5635091.1"/>
    </source>
</evidence>
<name>A0AAN7ZCS4_9PEZI</name>
<reference evidence="1 2" key="1">
    <citation type="submission" date="2023-10" db="EMBL/GenBank/DDBJ databases">
        <title>Draft genome sequence of Xylaria bambusicola isolate GMP-LS, the root and basal stem rot pathogen of sugarcane in Indonesia.</title>
        <authorList>
            <person name="Selvaraj P."/>
            <person name="Muralishankar V."/>
            <person name="Muruganantham S."/>
            <person name="Sp S."/>
            <person name="Haryani S."/>
            <person name="Lau K.J.X."/>
            <person name="Naqvi N.I."/>
        </authorList>
    </citation>
    <scope>NUCLEOTIDE SEQUENCE [LARGE SCALE GENOMIC DNA]</scope>
    <source>
        <strain evidence="1">GMP-LS</strain>
    </source>
</reference>
<evidence type="ECO:0000313" key="2">
    <source>
        <dbReference type="Proteomes" id="UP001305414"/>
    </source>
</evidence>
<accession>A0AAN7ZCS4</accession>
<dbReference type="AlphaFoldDB" id="A0AAN7ZCS4"/>
<proteinExistence type="predicted"/>
<organism evidence="1 2">
    <name type="scientific">Xylaria bambusicola</name>
    <dbReference type="NCBI Taxonomy" id="326684"/>
    <lineage>
        <taxon>Eukaryota</taxon>
        <taxon>Fungi</taxon>
        <taxon>Dikarya</taxon>
        <taxon>Ascomycota</taxon>
        <taxon>Pezizomycotina</taxon>
        <taxon>Sordariomycetes</taxon>
        <taxon>Xylariomycetidae</taxon>
        <taxon>Xylariales</taxon>
        <taxon>Xylariaceae</taxon>
        <taxon>Xylaria</taxon>
    </lineage>
</organism>
<protein>
    <submittedName>
        <fullName evidence="1">Uncharacterized protein</fullName>
    </submittedName>
</protein>
<keyword evidence="2" id="KW-1185">Reference proteome</keyword>
<dbReference type="EMBL" id="JAWHQM010000048">
    <property type="protein sequence ID" value="KAK5635091.1"/>
    <property type="molecule type" value="Genomic_DNA"/>
</dbReference>
<sequence>MTMLGRSVGRPAAARLFFQRFFMASTASMMASEEPTHDVPIAVAEVPLNSLDEGALKSLPIMDTQRFWMSADCGYSS</sequence>